<comment type="subcellular location">
    <subcellularLocation>
        <location evidence="1">Secreted</location>
    </subcellularLocation>
</comment>
<dbReference type="Pfam" id="PF02221">
    <property type="entry name" value="E1_DerP2_DerF2"/>
    <property type="match status" value="1"/>
</dbReference>
<dbReference type="InterPro" id="IPR039670">
    <property type="entry name" value="NPC2-like"/>
</dbReference>
<protein>
    <submittedName>
        <fullName evidence="6">Mite group 2 allergen Pso o 2</fullName>
    </submittedName>
</protein>
<keyword evidence="4" id="KW-0732">Signal</keyword>
<dbReference type="SMART" id="SM00737">
    <property type="entry name" value="ML"/>
    <property type="match status" value="1"/>
</dbReference>
<evidence type="ECO:0000256" key="2">
    <source>
        <dbReference type="ARBA" id="ARBA00006370"/>
    </source>
</evidence>
<evidence type="ECO:0000256" key="1">
    <source>
        <dbReference type="ARBA" id="ARBA00004613"/>
    </source>
</evidence>
<sequence>MKCFVVVLLALAGISYGLDVNDCGSKGAEILKLDFPGCDKEPCVVHKGDQLKAKLYLRATKPTDYLDCKLFADYNGLEIPYPGGCDEPDACNALLEGSCPVAIGDEMTYDVSIYIAKLFPTTVIDGQWRIMDEDDEIFSCFKIQMDIQD</sequence>
<accession>C1C1S6</accession>
<dbReference type="SUPFAM" id="SSF81296">
    <property type="entry name" value="E set domains"/>
    <property type="match status" value="1"/>
</dbReference>
<dbReference type="AlphaFoldDB" id="C1C1S6"/>
<evidence type="ECO:0000259" key="5">
    <source>
        <dbReference type="SMART" id="SM00737"/>
    </source>
</evidence>
<dbReference type="FunFam" id="2.60.40.770:FF:000001">
    <property type="entry name" value="NPC intracellular cholesterol transporter 2"/>
    <property type="match status" value="1"/>
</dbReference>
<dbReference type="InterPro" id="IPR003172">
    <property type="entry name" value="ML_dom"/>
</dbReference>
<dbReference type="GO" id="GO:0005576">
    <property type="term" value="C:extracellular region"/>
    <property type="evidence" value="ECO:0007669"/>
    <property type="project" value="UniProtKB-SubCell"/>
</dbReference>
<dbReference type="Gene3D" id="2.60.40.770">
    <property type="match status" value="1"/>
</dbReference>
<keyword evidence="3" id="KW-0964">Secreted</keyword>
<gene>
    <name evidence="6" type="primary">ALL2</name>
</gene>
<name>C1C1S6_CALCM</name>
<feature type="chain" id="PRO_5002907600" evidence="4">
    <location>
        <begin position="18"/>
        <end position="149"/>
    </location>
</feature>
<comment type="similarity">
    <text evidence="2">Belongs to the NPC2 family.</text>
</comment>
<dbReference type="PANTHER" id="PTHR11306:SF68">
    <property type="entry name" value="NPC INTRACELLULAR CHOLESTEROL TRANSPORTER 2"/>
    <property type="match status" value="1"/>
</dbReference>
<proteinExistence type="evidence at transcript level"/>
<dbReference type="EMBL" id="BT080805">
    <property type="protein sequence ID" value="ACO15229.1"/>
    <property type="molecule type" value="mRNA"/>
</dbReference>
<dbReference type="PANTHER" id="PTHR11306">
    <property type="entry name" value="NIEMANN PICK TYPE C2 PROTEIN NPC2-RELATED"/>
    <property type="match status" value="1"/>
</dbReference>
<feature type="domain" description="MD-2-related lipid-recognition" evidence="5">
    <location>
        <begin position="20"/>
        <end position="145"/>
    </location>
</feature>
<evidence type="ECO:0000313" key="6">
    <source>
        <dbReference type="EMBL" id="ACO15229.1"/>
    </source>
</evidence>
<dbReference type="GO" id="GO:0015918">
    <property type="term" value="P:sterol transport"/>
    <property type="evidence" value="ECO:0007669"/>
    <property type="project" value="InterPro"/>
</dbReference>
<dbReference type="InterPro" id="IPR014756">
    <property type="entry name" value="Ig_E-set"/>
</dbReference>
<reference evidence="6" key="1">
    <citation type="submission" date="2009-03" db="EMBL/GenBank/DDBJ databases">
        <title>Caligus clemensi ESTs and full-length cDNAs.</title>
        <authorList>
            <person name="Yasuike M."/>
            <person name="von Schalburg K."/>
            <person name="Cooper G."/>
            <person name="Leong J."/>
            <person name="Jones S.R.M."/>
            <person name="Koop B.F."/>
        </authorList>
    </citation>
    <scope>NUCLEOTIDE SEQUENCE</scope>
    <source>
        <tissue evidence="6">Whole</tissue>
    </source>
</reference>
<organism evidence="6">
    <name type="scientific">Caligus clemensi</name>
    <name type="common">Sea louse</name>
    <dbReference type="NCBI Taxonomy" id="344056"/>
    <lineage>
        <taxon>Eukaryota</taxon>
        <taxon>Metazoa</taxon>
        <taxon>Ecdysozoa</taxon>
        <taxon>Arthropoda</taxon>
        <taxon>Crustacea</taxon>
        <taxon>Multicrustacea</taxon>
        <taxon>Hexanauplia</taxon>
        <taxon>Copepoda</taxon>
        <taxon>Siphonostomatoida</taxon>
        <taxon>Caligidae</taxon>
        <taxon>Caligus</taxon>
    </lineage>
</organism>
<evidence type="ECO:0000256" key="3">
    <source>
        <dbReference type="ARBA" id="ARBA00022525"/>
    </source>
</evidence>
<dbReference type="GO" id="GO:0032934">
    <property type="term" value="F:sterol binding"/>
    <property type="evidence" value="ECO:0007669"/>
    <property type="project" value="InterPro"/>
</dbReference>
<evidence type="ECO:0000256" key="4">
    <source>
        <dbReference type="SAM" id="SignalP"/>
    </source>
</evidence>
<feature type="signal peptide" evidence="4">
    <location>
        <begin position="1"/>
        <end position="17"/>
    </location>
</feature>